<dbReference type="InterPro" id="IPR051843">
    <property type="entry name" value="CPA1_transporter"/>
</dbReference>
<dbReference type="PANTHER" id="PTHR31102">
    <property type="match status" value="1"/>
</dbReference>
<accession>A0ABP3LB33</accession>
<evidence type="ECO:0000256" key="4">
    <source>
        <dbReference type="ARBA" id="ARBA00023136"/>
    </source>
</evidence>
<name>A0ABP3LB33_9LACT</name>
<evidence type="ECO:0000256" key="2">
    <source>
        <dbReference type="ARBA" id="ARBA00022692"/>
    </source>
</evidence>
<keyword evidence="4 5" id="KW-0472">Membrane</keyword>
<proteinExistence type="predicted"/>
<evidence type="ECO:0000256" key="5">
    <source>
        <dbReference type="SAM" id="Phobius"/>
    </source>
</evidence>
<feature type="transmembrane region" description="Helical" evidence="5">
    <location>
        <begin position="358"/>
        <end position="383"/>
    </location>
</feature>
<dbReference type="InterPro" id="IPR038770">
    <property type="entry name" value="Na+/solute_symporter_sf"/>
</dbReference>
<feature type="transmembrane region" description="Helical" evidence="5">
    <location>
        <begin position="190"/>
        <end position="210"/>
    </location>
</feature>
<dbReference type="Gene3D" id="1.20.1530.20">
    <property type="match status" value="1"/>
</dbReference>
<feature type="transmembrane region" description="Helical" evidence="5">
    <location>
        <begin position="329"/>
        <end position="352"/>
    </location>
</feature>
<keyword evidence="8" id="KW-1185">Reference proteome</keyword>
<evidence type="ECO:0000313" key="8">
    <source>
        <dbReference type="Proteomes" id="UP001410648"/>
    </source>
</evidence>
<protein>
    <submittedName>
        <fullName evidence="7">Cation:proton antiporter</fullName>
    </submittedName>
</protein>
<dbReference type="PANTHER" id="PTHR31102:SF1">
    <property type="entry name" value="CATION_H+ EXCHANGER DOMAIN-CONTAINING PROTEIN"/>
    <property type="match status" value="1"/>
</dbReference>
<dbReference type="Pfam" id="PF00999">
    <property type="entry name" value="Na_H_Exchanger"/>
    <property type="match status" value="1"/>
</dbReference>
<organism evidence="7 8">
    <name type="scientific">Alkalibacterium indicireducens</name>
    <dbReference type="NCBI Taxonomy" id="398758"/>
    <lineage>
        <taxon>Bacteria</taxon>
        <taxon>Bacillati</taxon>
        <taxon>Bacillota</taxon>
        <taxon>Bacilli</taxon>
        <taxon>Lactobacillales</taxon>
        <taxon>Carnobacteriaceae</taxon>
        <taxon>Alkalibacterium</taxon>
    </lineage>
</organism>
<feature type="transmembrane region" description="Helical" evidence="5">
    <location>
        <begin position="217"/>
        <end position="234"/>
    </location>
</feature>
<evidence type="ECO:0000259" key="6">
    <source>
        <dbReference type="Pfam" id="PF00999"/>
    </source>
</evidence>
<keyword evidence="2 5" id="KW-0812">Transmembrane</keyword>
<dbReference type="InterPro" id="IPR006153">
    <property type="entry name" value="Cation/H_exchanger_TM"/>
</dbReference>
<evidence type="ECO:0000256" key="1">
    <source>
        <dbReference type="ARBA" id="ARBA00004141"/>
    </source>
</evidence>
<feature type="domain" description="Cation/H+ exchanger transmembrane" evidence="6">
    <location>
        <begin position="7"/>
        <end position="373"/>
    </location>
</feature>
<feature type="transmembrane region" description="Helical" evidence="5">
    <location>
        <begin position="84"/>
        <end position="105"/>
    </location>
</feature>
<reference evidence="8" key="1">
    <citation type="journal article" date="2019" name="Int. J. Syst. Evol. Microbiol.">
        <title>The Global Catalogue of Microorganisms (GCM) 10K type strain sequencing project: providing services to taxonomists for standard genome sequencing and annotation.</title>
        <authorList>
            <consortium name="The Broad Institute Genomics Platform"/>
            <consortium name="The Broad Institute Genome Sequencing Center for Infectious Disease"/>
            <person name="Wu L."/>
            <person name="Ma J."/>
        </authorList>
    </citation>
    <scope>NUCLEOTIDE SEQUENCE [LARGE SCALE GENOMIC DNA]</scope>
    <source>
        <strain evidence="8">JCM 14232</strain>
    </source>
</reference>
<comment type="caution">
    <text evidence="7">The sequence shown here is derived from an EMBL/GenBank/DDBJ whole genome shotgun (WGS) entry which is preliminary data.</text>
</comment>
<feature type="transmembrane region" description="Helical" evidence="5">
    <location>
        <begin position="295"/>
        <end position="317"/>
    </location>
</feature>
<dbReference type="Proteomes" id="UP001410648">
    <property type="component" value="Unassembled WGS sequence"/>
</dbReference>
<evidence type="ECO:0000313" key="7">
    <source>
        <dbReference type="EMBL" id="GAA0496059.1"/>
    </source>
</evidence>
<gene>
    <name evidence="7" type="ORF">GCM10008936_22860</name>
</gene>
<sequence length="398" mass="42232">MLTGIGLLLLFGYIGGKLVSRTKLPPLIGMLLVGMALGPYVLDWLDSDLLTVSQDIRTFALIVLLLRAGLGIKKDQIKQVGTIALKISSIPCFLEGLTITALAYYLLNFSFAEAGMLGFIIAAVSPAVVVPSMLDLKEKEYGEDKQVPTLLLAGTSIDDVFAITLFTFFLGLGTSGQDTSIAFELASIPFSIIAGMMGGAVIALLATFLFKQFDKKYVEKLLLLLAAAILFVEWGEHVGIASLLGVMTLGFILLERIPNHTAHFTQSLAGLWIFLQILLFALVGAEVNIEVALEAGVTGLLIIALGLVGRSIGVWFATMNTPLNKKERLFCMIAYTPKATVQAAMGGIPLAMGASQGATILALAVLSIIVTAPLGAAAIYATAPKLLTKGKNKNSKKI</sequence>
<dbReference type="RefSeq" id="WP_346025613.1">
    <property type="nucleotide sequence ID" value="NZ_BAAADA010000215.1"/>
</dbReference>
<feature type="transmembrane region" description="Helical" evidence="5">
    <location>
        <begin position="269"/>
        <end position="289"/>
    </location>
</feature>
<comment type="subcellular location">
    <subcellularLocation>
        <location evidence="1">Membrane</location>
        <topology evidence="1">Multi-pass membrane protein</topology>
    </subcellularLocation>
</comment>
<dbReference type="EMBL" id="BAAADA010000215">
    <property type="protein sequence ID" value="GAA0496059.1"/>
    <property type="molecule type" value="Genomic_DNA"/>
</dbReference>
<feature type="transmembrane region" description="Helical" evidence="5">
    <location>
        <begin position="150"/>
        <end position="170"/>
    </location>
</feature>
<feature type="transmembrane region" description="Helical" evidence="5">
    <location>
        <begin position="54"/>
        <end position="72"/>
    </location>
</feature>
<keyword evidence="3 5" id="KW-1133">Transmembrane helix</keyword>
<feature type="transmembrane region" description="Helical" evidence="5">
    <location>
        <begin position="111"/>
        <end position="130"/>
    </location>
</feature>
<evidence type="ECO:0000256" key="3">
    <source>
        <dbReference type="ARBA" id="ARBA00022989"/>
    </source>
</evidence>
<feature type="transmembrane region" description="Helical" evidence="5">
    <location>
        <begin position="240"/>
        <end position="257"/>
    </location>
</feature>